<proteinExistence type="predicted"/>
<protein>
    <submittedName>
        <fullName evidence="2">Uncharacterized protein LOC108562728</fullName>
    </submittedName>
</protein>
<accession>A0ABM1MPY4</accession>
<organism evidence="1 2">
    <name type="scientific">Nicrophorus vespilloides</name>
    <name type="common">Boreal carrion beetle</name>
    <dbReference type="NCBI Taxonomy" id="110193"/>
    <lineage>
        <taxon>Eukaryota</taxon>
        <taxon>Metazoa</taxon>
        <taxon>Ecdysozoa</taxon>
        <taxon>Arthropoda</taxon>
        <taxon>Hexapoda</taxon>
        <taxon>Insecta</taxon>
        <taxon>Pterygota</taxon>
        <taxon>Neoptera</taxon>
        <taxon>Endopterygota</taxon>
        <taxon>Coleoptera</taxon>
        <taxon>Polyphaga</taxon>
        <taxon>Staphyliniformia</taxon>
        <taxon>Silphidae</taxon>
        <taxon>Nicrophorinae</taxon>
        <taxon>Nicrophorus</taxon>
    </lineage>
</organism>
<keyword evidence="1" id="KW-1185">Reference proteome</keyword>
<evidence type="ECO:0000313" key="2">
    <source>
        <dbReference type="RefSeq" id="XP_017776634.1"/>
    </source>
</evidence>
<dbReference type="GeneID" id="108562728"/>
<name>A0ABM1MPY4_NICVS</name>
<sequence>MADINIILSNIGDDGYQTRRNGYFIYTEKVSVEDLQGIWDEDMVLTLSWSLSMDKNEEDIIFQISQNGKDFAFAETTENHYKVHSTLICPAKKEFAQLAVRVKVDKNVYKWSKLEVACPPPPPTFGNNPIIAIPIDSSTCSFKLQLPPFQNPTNRSYISVFVEQTDYEGRKDYCDPIKLGLKTTITIRSVHLAVHKELTKPYDMLTIDIGEAPTKESFSELLNCSYQNAMLSQKEKSIFYVVMTSADDRLTVKRSTLYVVLVPSINDFRTSSLAV</sequence>
<dbReference type="RefSeq" id="XP_017776634.1">
    <property type="nucleotide sequence ID" value="XM_017921145.1"/>
</dbReference>
<evidence type="ECO:0000313" key="1">
    <source>
        <dbReference type="Proteomes" id="UP000695000"/>
    </source>
</evidence>
<dbReference type="Proteomes" id="UP000695000">
    <property type="component" value="Unplaced"/>
</dbReference>
<reference evidence="2" key="1">
    <citation type="submission" date="2025-08" db="UniProtKB">
        <authorList>
            <consortium name="RefSeq"/>
        </authorList>
    </citation>
    <scope>IDENTIFICATION</scope>
    <source>
        <tissue evidence="2">Whole Larva</tissue>
    </source>
</reference>
<gene>
    <name evidence="2" type="primary">LOC108562728</name>
</gene>